<evidence type="ECO:0000256" key="2">
    <source>
        <dbReference type="SAM" id="MobiDB-lite"/>
    </source>
</evidence>
<comment type="similarity">
    <text evidence="1">Belongs to the pseudouridine synthase RluA family.</text>
</comment>
<evidence type="ECO:0000313" key="4">
    <source>
        <dbReference type="EMBL" id="EED87224.1"/>
    </source>
</evidence>
<name>B8LBQ6_THAPS</name>
<dbReference type="Proteomes" id="UP000001449">
    <property type="component" value="Chromosome 11"/>
</dbReference>
<reference evidence="4 5" key="2">
    <citation type="journal article" date="2008" name="Nature">
        <title>The Phaeodactylum genome reveals the evolutionary history of diatom genomes.</title>
        <authorList>
            <person name="Bowler C."/>
            <person name="Allen A.E."/>
            <person name="Badger J.H."/>
            <person name="Grimwood J."/>
            <person name="Jabbari K."/>
            <person name="Kuo A."/>
            <person name="Maheswari U."/>
            <person name="Martens C."/>
            <person name="Maumus F."/>
            <person name="Otillar R.P."/>
            <person name="Rayko E."/>
            <person name="Salamov A."/>
            <person name="Vandepoele K."/>
            <person name="Beszteri B."/>
            <person name="Gruber A."/>
            <person name="Heijde M."/>
            <person name="Katinka M."/>
            <person name="Mock T."/>
            <person name="Valentin K."/>
            <person name="Verret F."/>
            <person name="Berges J.A."/>
            <person name="Brownlee C."/>
            <person name="Cadoret J.P."/>
            <person name="Chiovitti A."/>
            <person name="Choi C.J."/>
            <person name="Coesel S."/>
            <person name="De Martino A."/>
            <person name="Detter J.C."/>
            <person name="Durkin C."/>
            <person name="Falciatore A."/>
            <person name="Fournet J."/>
            <person name="Haruta M."/>
            <person name="Huysman M.J."/>
            <person name="Jenkins B.D."/>
            <person name="Jiroutova K."/>
            <person name="Jorgensen R.E."/>
            <person name="Joubert Y."/>
            <person name="Kaplan A."/>
            <person name="Kroger N."/>
            <person name="Kroth P.G."/>
            <person name="La Roche J."/>
            <person name="Lindquist E."/>
            <person name="Lommer M."/>
            <person name="Martin-Jezequel V."/>
            <person name="Lopez P.J."/>
            <person name="Lucas S."/>
            <person name="Mangogna M."/>
            <person name="McGinnis K."/>
            <person name="Medlin L.K."/>
            <person name="Montsant A."/>
            <person name="Oudot-Le Secq M.P."/>
            <person name="Napoli C."/>
            <person name="Obornik M."/>
            <person name="Parker M.S."/>
            <person name="Petit J.L."/>
            <person name="Porcel B.M."/>
            <person name="Poulsen N."/>
            <person name="Robison M."/>
            <person name="Rychlewski L."/>
            <person name="Rynearson T.A."/>
            <person name="Schmutz J."/>
            <person name="Shapiro H."/>
            <person name="Siaut M."/>
            <person name="Stanley M."/>
            <person name="Sussman M.R."/>
            <person name="Taylor A.R."/>
            <person name="Vardi A."/>
            <person name="von Dassow P."/>
            <person name="Vyverman W."/>
            <person name="Willis A."/>
            <person name="Wyrwicz L.S."/>
            <person name="Rokhsar D.S."/>
            <person name="Weissenbach J."/>
            <person name="Armbrust E.V."/>
            <person name="Green B.R."/>
            <person name="Van de Peer Y."/>
            <person name="Grigoriev I.V."/>
        </authorList>
    </citation>
    <scope>NUCLEOTIDE SEQUENCE [LARGE SCALE GENOMIC DNA]</scope>
    <source>
        <strain evidence="4 5">CCMP1335</strain>
    </source>
</reference>
<dbReference type="eggNOG" id="KOG1919">
    <property type="taxonomic scope" value="Eukaryota"/>
</dbReference>
<proteinExistence type="inferred from homology"/>
<dbReference type="Gene3D" id="3.30.2350.10">
    <property type="entry name" value="Pseudouridine synthase"/>
    <property type="match status" value="1"/>
</dbReference>
<evidence type="ECO:0000259" key="3">
    <source>
        <dbReference type="Pfam" id="PF00849"/>
    </source>
</evidence>
<protein>
    <recommendedName>
        <fullName evidence="3">Pseudouridine synthase RsuA/RluA-like domain-containing protein</fullName>
    </recommendedName>
</protein>
<dbReference type="Pfam" id="PF00849">
    <property type="entry name" value="PseudoU_synth_2"/>
    <property type="match status" value="1"/>
</dbReference>
<feature type="domain" description="Pseudouridine synthase RsuA/RluA-like" evidence="3">
    <location>
        <begin position="181"/>
        <end position="304"/>
    </location>
</feature>
<dbReference type="InterPro" id="IPR050188">
    <property type="entry name" value="RluA_PseudoU_synthase"/>
</dbReference>
<keyword evidence="5" id="KW-1185">Reference proteome</keyword>
<evidence type="ECO:0000313" key="5">
    <source>
        <dbReference type="Proteomes" id="UP000001449"/>
    </source>
</evidence>
<dbReference type="AlphaFoldDB" id="B8LBQ6"/>
<dbReference type="EMBL" id="DS999415">
    <property type="protein sequence ID" value="EED87224.1"/>
    <property type="molecule type" value="Genomic_DNA"/>
</dbReference>
<dbReference type="PaxDb" id="35128-Thaps8680"/>
<dbReference type="CDD" id="cd02869">
    <property type="entry name" value="PseudoU_synth_RluA_like"/>
    <property type="match status" value="1"/>
</dbReference>
<dbReference type="PANTHER" id="PTHR21600">
    <property type="entry name" value="MITOCHONDRIAL RNA PSEUDOURIDINE SYNTHASE"/>
    <property type="match status" value="1"/>
</dbReference>
<dbReference type="InterPro" id="IPR020103">
    <property type="entry name" value="PsdUridine_synth_cat_dom_sf"/>
</dbReference>
<dbReference type="GO" id="GO:0003723">
    <property type="term" value="F:RNA binding"/>
    <property type="evidence" value="ECO:0007669"/>
    <property type="project" value="InterPro"/>
</dbReference>
<dbReference type="InParanoid" id="B8LBQ6"/>
<dbReference type="GO" id="GO:0000455">
    <property type="term" value="P:enzyme-directed rRNA pseudouridine synthesis"/>
    <property type="evidence" value="ECO:0000318"/>
    <property type="project" value="GO_Central"/>
</dbReference>
<feature type="compositionally biased region" description="Polar residues" evidence="2">
    <location>
        <begin position="44"/>
        <end position="57"/>
    </location>
</feature>
<dbReference type="PANTHER" id="PTHR21600:SF87">
    <property type="entry name" value="RNA PSEUDOURIDYLATE SYNTHASE DOMAIN-CONTAINING PROTEIN 1"/>
    <property type="match status" value="1"/>
</dbReference>
<gene>
    <name evidence="4" type="ORF">THAPSDRAFT_8680</name>
</gene>
<evidence type="ECO:0000256" key="1">
    <source>
        <dbReference type="ARBA" id="ARBA00010876"/>
    </source>
</evidence>
<organism evidence="4 5">
    <name type="scientific">Thalassiosira pseudonana</name>
    <name type="common">Marine diatom</name>
    <name type="synonym">Cyclotella nana</name>
    <dbReference type="NCBI Taxonomy" id="35128"/>
    <lineage>
        <taxon>Eukaryota</taxon>
        <taxon>Sar</taxon>
        <taxon>Stramenopiles</taxon>
        <taxon>Ochrophyta</taxon>
        <taxon>Bacillariophyta</taxon>
        <taxon>Coscinodiscophyceae</taxon>
        <taxon>Thalassiosirophycidae</taxon>
        <taxon>Thalassiosirales</taxon>
        <taxon>Thalassiosiraceae</taxon>
        <taxon>Thalassiosira</taxon>
    </lineage>
</organism>
<dbReference type="InterPro" id="IPR006145">
    <property type="entry name" value="PsdUridine_synth_RsuA/RluA"/>
</dbReference>
<dbReference type="KEGG" id="tps:THAPSDRAFT_8680"/>
<dbReference type="HOGENOM" id="CLU_016902_11_4_1"/>
<accession>B8LBQ6</accession>
<dbReference type="GO" id="GO:0009982">
    <property type="term" value="F:pseudouridine synthase activity"/>
    <property type="evidence" value="ECO:0000318"/>
    <property type="project" value="GO_Central"/>
</dbReference>
<feature type="compositionally biased region" description="Acidic residues" evidence="2">
    <location>
        <begin position="18"/>
        <end position="35"/>
    </location>
</feature>
<feature type="compositionally biased region" description="Low complexity" evidence="2">
    <location>
        <begin position="1"/>
        <end position="17"/>
    </location>
</feature>
<dbReference type="SUPFAM" id="SSF55120">
    <property type="entry name" value="Pseudouridine synthase"/>
    <property type="match status" value="1"/>
</dbReference>
<dbReference type="GeneID" id="7443268"/>
<dbReference type="STRING" id="35128.B8LBQ6"/>
<reference evidence="4 5" key="1">
    <citation type="journal article" date="2004" name="Science">
        <title>The genome of the diatom Thalassiosira pseudonana: ecology, evolution, and metabolism.</title>
        <authorList>
            <person name="Armbrust E.V."/>
            <person name="Berges J.A."/>
            <person name="Bowler C."/>
            <person name="Green B.R."/>
            <person name="Martinez D."/>
            <person name="Putnam N.H."/>
            <person name="Zhou S."/>
            <person name="Allen A.E."/>
            <person name="Apt K.E."/>
            <person name="Bechner M."/>
            <person name="Brzezinski M.A."/>
            <person name="Chaal B.K."/>
            <person name="Chiovitti A."/>
            <person name="Davis A.K."/>
            <person name="Demarest M.S."/>
            <person name="Detter J.C."/>
            <person name="Glavina T."/>
            <person name="Goodstein D."/>
            <person name="Hadi M.Z."/>
            <person name="Hellsten U."/>
            <person name="Hildebrand M."/>
            <person name="Jenkins B.D."/>
            <person name="Jurka J."/>
            <person name="Kapitonov V.V."/>
            <person name="Kroger N."/>
            <person name="Lau W.W."/>
            <person name="Lane T.W."/>
            <person name="Larimer F.W."/>
            <person name="Lippmeier J.C."/>
            <person name="Lucas S."/>
            <person name="Medina M."/>
            <person name="Montsant A."/>
            <person name="Obornik M."/>
            <person name="Parker M.S."/>
            <person name="Palenik B."/>
            <person name="Pazour G.J."/>
            <person name="Richardson P.M."/>
            <person name="Rynearson T.A."/>
            <person name="Saito M.A."/>
            <person name="Schwartz D.C."/>
            <person name="Thamatrakoln K."/>
            <person name="Valentin K."/>
            <person name="Vardi A."/>
            <person name="Wilkerson F.P."/>
            <person name="Rokhsar D.S."/>
        </authorList>
    </citation>
    <scope>NUCLEOTIDE SEQUENCE [LARGE SCALE GENOMIC DNA]</scope>
    <source>
        <strain evidence="4 5">CCMP1335</strain>
    </source>
</reference>
<dbReference type="RefSeq" id="XP_002296528.1">
    <property type="nucleotide sequence ID" value="XM_002296492.1"/>
</dbReference>
<feature type="region of interest" description="Disordered" evidence="2">
    <location>
        <begin position="1"/>
        <end position="57"/>
    </location>
</feature>
<sequence length="405" mass="45126">MSTTENTSAESSSSSQEFDGEEYEEESDGDDDSFFVDEHEPAIQQDSSASTLNGNTFTQADAPTLDINSLPVGIPPGYHIIQHGTIPPNPSSNPSFSAQHLSEMISTSEIDRLGINSENMTIPVALMLLFPDQFDTLTKGRKECRRKKILICRGVEGDKEGGEVEFDLDRMSIGTVGDRVLDRATSGLLVVAKTKPAMVDLSSQFKHRKVKKTYTAIVNGDIQERPESSISSREAKQLGVCIENTGSHDFRWQFVDEELDGQSAVTIWRTVDKSSLEYAWNNTIAMVELKPKTGRYHQLRRHMAWVYGCSIVGDKSYDGSGQAKLLRNEGLYLCSNKVTLQHPFYNTPSGRKEWESNSAKLLGEFGNGDGKFCFTQEDDGTVLIHSEIELPSKFKELMNKEQVDR</sequence>